<dbReference type="SUPFAM" id="SSF69279">
    <property type="entry name" value="Phage tail proteins"/>
    <property type="match status" value="1"/>
</dbReference>
<name>A0A090ZAQ6_PAEMA</name>
<dbReference type="AlphaFoldDB" id="A0A090ZAQ6"/>
<evidence type="ECO:0000313" key="2">
    <source>
        <dbReference type="Proteomes" id="UP000029278"/>
    </source>
</evidence>
<dbReference type="Proteomes" id="UP000029278">
    <property type="component" value="Unassembled WGS sequence"/>
</dbReference>
<sequence>MATDARYIFRDCVPDGSIDLANVQPGEIIQRSWSFRVNTPPELQQTLDNGMLDFRNILRGYSGELYDGDGNFLAEINTWQAQFNITNSDYQPAGQKHTWALMQSYTMTLTFTETVIRDAILLQKLVDSLRSQAPDAVFNFTGVLRIPK</sequence>
<dbReference type="EMBL" id="JMQA01000035">
    <property type="protein sequence ID" value="KFN07300.1"/>
    <property type="molecule type" value="Genomic_DNA"/>
</dbReference>
<dbReference type="HOGENOM" id="CLU_1766875_0_0_9"/>
<dbReference type="GeneID" id="77009444"/>
<dbReference type="Gene3D" id="2.30.110.40">
    <property type="entry name" value="Phage tail tube protein"/>
    <property type="match status" value="1"/>
</dbReference>
<evidence type="ECO:0008006" key="3">
    <source>
        <dbReference type="Google" id="ProtNLM"/>
    </source>
</evidence>
<protein>
    <recommendedName>
        <fullName evidence="3">Endoglucanase</fullName>
    </recommendedName>
</protein>
<keyword evidence="2" id="KW-1185">Reference proteome</keyword>
<evidence type="ECO:0000313" key="1">
    <source>
        <dbReference type="EMBL" id="KFN07300.1"/>
    </source>
</evidence>
<dbReference type="STRING" id="44252.DJ90_5659"/>
<comment type="caution">
    <text evidence="1">The sequence shown here is derived from an EMBL/GenBank/DDBJ whole genome shotgun (WGS) entry which is preliminary data.</text>
</comment>
<gene>
    <name evidence="1" type="ORF">DJ90_5659</name>
</gene>
<dbReference type="InterPro" id="IPR038628">
    <property type="entry name" value="XkdM-like_sf"/>
</dbReference>
<reference evidence="1 2" key="1">
    <citation type="submission" date="2014-04" db="EMBL/GenBank/DDBJ databases">
        <authorList>
            <person name="Bishop-Lilly K.A."/>
            <person name="Broomall S.M."/>
            <person name="Chain P.S."/>
            <person name="Chertkov O."/>
            <person name="Coyne S.R."/>
            <person name="Daligault H.E."/>
            <person name="Davenport K.W."/>
            <person name="Erkkila T."/>
            <person name="Frey K.G."/>
            <person name="Gibbons H.S."/>
            <person name="Gu W."/>
            <person name="Jaissle J."/>
            <person name="Johnson S.L."/>
            <person name="Koroleva G.I."/>
            <person name="Ladner J.T."/>
            <person name="Lo C.-C."/>
            <person name="Minogue T.D."/>
            <person name="Munk C."/>
            <person name="Palacios G.F."/>
            <person name="Redden C.L."/>
            <person name="Rosenzweig C.N."/>
            <person name="Scholz M.B."/>
            <person name="Teshima H."/>
            <person name="Xu Y."/>
        </authorList>
    </citation>
    <scope>NUCLEOTIDE SEQUENCE [LARGE SCALE GENOMIC DNA]</scope>
    <source>
        <strain evidence="1 2">8244</strain>
    </source>
</reference>
<organism evidence="1 2">
    <name type="scientific">Paenibacillus macerans</name>
    <name type="common">Bacillus macerans</name>
    <dbReference type="NCBI Taxonomy" id="44252"/>
    <lineage>
        <taxon>Bacteria</taxon>
        <taxon>Bacillati</taxon>
        <taxon>Bacillota</taxon>
        <taxon>Bacilli</taxon>
        <taxon>Bacillales</taxon>
        <taxon>Paenibacillaceae</taxon>
        <taxon>Paenibacillus</taxon>
    </lineage>
</organism>
<accession>A0A090ZAQ6</accession>
<proteinExistence type="predicted"/>
<dbReference type="PATRIC" id="fig|44252.3.peg.3893"/>
<dbReference type="OrthoDB" id="1976024at2"/>
<dbReference type="RefSeq" id="WP_036625965.1">
    <property type="nucleotide sequence ID" value="NZ_JAKOBR010000029.1"/>
</dbReference>